<dbReference type="AlphaFoldDB" id="A0A381WHJ3"/>
<dbReference type="PIRSF" id="PIRSF031780">
    <property type="entry name" value="UCP031780"/>
    <property type="match status" value="1"/>
</dbReference>
<dbReference type="InterPro" id="IPR009945">
    <property type="entry name" value="ATPase_inh_sub_z"/>
</dbReference>
<dbReference type="EMBL" id="UINC01011833">
    <property type="protein sequence ID" value="SVA51974.1"/>
    <property type="molecule type" value="Genomic_DNA"/>
</dbReference>
<dbReference type="InterPro" id="IPR038293">
    <property type="entry name" value="ATPase_inh_sub_z_sf"/>
</dbReference>
<reference evidence="1" key="1">
    <citation type="submission" date="2018-05" db="EMBL/GenBank/DDBJ databases">
        <authorList>
            <person name="Lanie J.A."/>
            <person name="Ng W.-L."/>
            <person name="Kazmierczak K.M."/>
            <person name="Andrzejewski T.M."/>
            <person name="Davidsen T.M."/>
            <person name="Wayne K.J."/>
            <person name="Tettelin H."/>
            <person name="Glass J.I."/>
            <person name="Rusch D."/>
            <person name="Podicherti R."/>
            <person name="Tsui H.-C.T."/>
            <person name="Winkler M.E."/>
        </authorList>
    </citation>
    <scope>NUCLEOTIDE SEQUENCE</scope>
</reference>
<gene>
    <name evidence="1" type="ORF">METZ01_LOCUS104828</name>
</gene>
<protein>
    <recommendedName>
        <fullName evidence="2">DUF1476 domain-containing protein</fullName>
    </recommendedName>
</protein>
<organism evidence="1">
    <name type="scientific">marine metagenome</name>
    <dbReference type="NCBI Taxonomy" id="408172"/>
    <lineage>
        <taxon>unclassified sequences</taxon>
        <taxon>metagenomes</taxon>
        <taxon>ecological metagenomes</taxon>
    </lineage>
</organism>
<evidence type="ECO:0008006" key="2">
    <source>
        <dbReference type="Google" id="ProtNLM"/>
    </source>
</evidence>
<dbReference type="Pfam" id="PF07345">
    <property type="entry name" value="ATPaseInh_sub_z"/>
    <property type="match status" value="1"/>
</dbReference>
<proteinExistence type="predicted"/>
<name>A0A381WHJ3_9ZZZZ</name>
<evidence type="ECO:0000313" key="1">
    <source>
        <dbReference type="EMBL" id="SVA51974.1"/>
    </source>
</evidence>
<accession>A0A381WHJ3</accession>
<dbReference type="Gene3D" id="1.10.790.20">
    <property type="entry name" value="Domain of unknown function DUF1476"/>
    <property type="match status" value="1"/>
</dbReference>
<sequence>MNTFDEREKAFEAKFKQDEDIKFKLKAKRNKFLGEWAGETLQKENLEEYIKEVRESDLVKPGDEDIIEKIMKDFSSNNQEITREELLQKFTECEKKAREELMEQNS</sequence>